<evidence type="ECO:0000256" key="8">
    <source>
        <dbReference type="SAM" id="MobiDB-lite"/>
    </source>
</evidence>
<feature type="transmembrane region" description="Helical" evidence="9">
    <location>
        <begin position="450"/>
        <end position="468"/>
    </location>
</feature>
<gene>
    <name evidence="11" type="primary">ARN1</name>
    <name evidence="11" type="ORF">VE01_10586</name>
</gene>
<keyword evidence="3" id="KW-0813">Transport</keyword>
<dbReference type="SUPFAM" id="SSF103473">
    <property type="entry name" value="MFS general substrate transporter"/>
    <property type="match status" value="1"/>
</dbReference>
<feature type="transmembrane region" description="Helical" evidence="9">
    <location>
        <begin position="395"/>
        <end position="413"/>
    </location>
</feature>
<dbReference type="Pfam" id="PF07690">
    <property type="entry name" value="MFS_1"/>
    <property type="match status" value="1"/>
</dbReference>
<feature type="transmembrane region" description="Helical" evidence="9">
    <location>
        <begin position="139"/>
        <end position="157"/>
    </location>
</feature>
<dbReference type="InterPro" id="IPR020846">
    <property type="entry name" value="MFS_dom"/>
</dbReference>
<feature type="transmembrane region" description="Helical" evidence="9">
    <location>
        <begin position="354"/>
        <end position="375"/>
    </location>
</feature>
<dbReference type="FunFam" id="1.20.1250.20:FF:000197">
    <property type="entry name" value="Siderophore iron transporter 1"/>
    <property type="match status" value="1"/>
</dbReference>
<dbReference type="GO" id="GO:0015343">
    <property type="term" value="F:siderophore-iron transmembrane transporter activity"/>
    <property type="evidence" value="ECO:0007669"/>
    <property type="project" value="TreeGrafter"/>
</dbReference>
<evidence type="ECO:0000259" key="10">
    <source>
        <dbReference type="PROSITE" id="PS50850"/>
    </source>
</evidence>
<feature type="compositionally biased region" description="Basic and acidic residues" evidence="8">
    <location>
        <begin position="27"/>
        <end position="46"/>
    </location>
</feature>
<dbReference type="GO" id="GO:0005768">
    <property type="term" value="C:endosome"/>
    <property type="evidence" value="ECO:0007669"/>
    <property type="project" value="TreeGrafter"/>
</dbReference>
<dbReference type="PANTHER" id="PTHR23501">
    <property type="entry name" value="MAJOR FACILITATOR SUPERFAMILY"/>
    <property type="match status" value="1"/>
</dbReference>
<keyword evidence="4 9" id="KW-0812">Transmembrane</keyword>
<feature type="transmembrane region" description="Helical" evidence="9">
    <location>
        <begin position="314"/>
        <end position="334"/>
    </location>
</feature>
<feature type="domain" description="Major facilitator superfamily (MFS) profile" evidence="10">
    <location>
        <begin position="74"/>
        <end position="544"/>
    </location>
</feature>
<reference evidence="12" key="2">
    <citation type="journal article" date="2018" name="Nat. Commun.">
        <title>Extreme sensitivity to ultraviolet light in the fungal pathogen causing white-nose syndrome of bats.</title>
        <authorList>
            <person name="Palmer J.M."/>
            <person name="Drees K.P."/>
            <person name="Foster J.T."/>
            <person name="Lindner D.L."/>
        </authorList>
    </citation>
    <scope>NUCLEOTIDE SEQUENCE [LARGE SCALE GENOMIC DNA]</scope>
    <source>
        <strain evidence="12">UAMH 10579</strain>
    </source>
</reference>
<dbReference type="EMBL" id="KV460289">
    <property type="protein sequence ID" value="OBT91484.1"/>
    <property type="molecule type" value="Genomic_DNA"/>
</dbReference>
<evidence type="ECO:0000256" key="1">
    <source>
        <dbReference type="ARBA" id="ARBA00004127"/>
    </source>
</evidence>
<keyword evidence="12" id="KW-1185">Reference proteome</keyword>
<dbReference type="InterPro" id="IPR036259">
    <property type="entry name" value="MFS_trans_sf"/>
</dbReference>
<feature type="transmembrane region" description="Helical" evidence="9">
    <location>
        <begin position="227"/>
        <end position="250"/>
    </location>
</feature>
<evidence type="ECO:0000256" key="6">
    <source>
        <dbReference type="ARBA" id="ARBA00023065"/>
    </source>
</evidence>
<dbReference type="GeneID" id="28843972"/>
<accession>A0A1B8G6M7</accession>
<feature type="transmembrane region" description="Helical" evidence="9">
    <location>
        <begin position="107"/>
        <end position="127"/>
    </location>
</feature>
<dbReference type="GO" id="GO:0005774">
    <property type="term" value="C:vacuolar membrane"/>
    <property type="evidence" value="ECO:0007669"/>
    <property type="project" value="TreeGrafter"/>
</dbReference>
<dbReference type="PANTHER" id="PTHR23501:SF92">
    <property type="entry name" value="GLUTATHIONE EXCHANGER 1-RELATED"/>
    <property type="match status" value="1"/>
</dbReference>
<feature type="region of interest" description="Disordered" evidence="8">
    <location>
        <begin position="1"/>
        <end position="46"/>
    </location>
</feature>
<evidence type="ECO:0000256" key="2">
    <source>
        <dbReference type="ARBA" id="ARBA00008335"/>
    </source>
</evidence>
<dbReference type="GO" id="GO:0005886">
    <property type="term" value="C:plasma membrane"/>
    <property type="evidence" value="ECO:0007669"/>
    <property type="project" value="TreeGrafter"/>
</dbReference>
<feature type="transmembrane region" description="Helical" evidence="9">
    <location>
        <begin position="420"/>
        <end position="438"/>
    </location>
</feature>
<evidence type="ECO:0000313" key="12">
    <source>
        <dbReference type="Proteomes" id="UP000091956"/>
    </source>
</evidence>
<dbReference type="PROSITE" id="PS50850">
    <property type="entry name" value="MFS"/>
    <property type="match status" value="1"/>
</dbReference>
<dbReference type="AlphaFoldDB" id="A0A1B8G6M7"/>
<comment type="subcellular location">
    <subcellularLocation>
        <location evidence="1">Endomembrane system</location>
        <topology evidence="1">Multi-pass membrane protein</topology>
    </subcellularLocation>
</comment>
<sequence length="623" mass="67273">MSWSKIFSEKKRSSQEEPDLSQSQEQQEPKHEISDSEPRTSDDSSKHIYGAKSLGVKRIEAISAQFTGLDKIVLFFSIFLVAYAYGLDGTIRYTYQPLATASFSQHSLLATVTVLRSIIGAAAQPAAAKIADVFGRVELVIIGIFFYALGTIVEAVSTGVSSFAAGAVLYQVGYTVIMLLAEVLIADLTSLRSRLFFSYLPAAPFLINTWVSGDVTAAVLAKAGWRWGVGMWALIFPVCAMPLLITLLLAGRRADRAGKLASFKTPFQALGWKQFLIELFLQLDVVGIILIIAVFSLILVPLTLAGGVKETWKTAHIIAPLVIGVFTIPVFILWEKNCKHPMVPFRLLKDRGVWSALLVAIMLNTAWYMQGDYLYTVLIVAFGESVKSATRITSLYSFVSVITGLITGIVVRFVHYLKPFIVAGTALFTVAFGLLIHYRGGTGGANHSGIIGAQVLLGIAGGLFPYTAQASIQAATKHEHVAVITGLYLANYYVGGAFGNAISGAIWTQVLPGKLASHLSLVTSDAALAVSAYGNPFAFIEEFPVGTPERGAVIASYQETQRLLCITGICLSVPLIVFGLLTRNPKLGKEQSLKDAERFDSSVESVVEPVERGEVVEGEKVGN</sequence>
<name>A0A1B8G6M7_9PEZI</name>
<keyword evidence="5 9" id="KW-1133">Transmembrane helix</keyword>
<dbReference type="RefSeq" id="XP_018125217.1">
    <property type="nucleotide sequence ID" value="XM_018279982.2"/>
</dbReference>
<evidence type="ECO:0000256" key="3">
    <source>
        <dbReference type="ARBA" id="ARBA00022448"/>
    </source>
</evidence>
<evidence type="ECO:0000256" key="7">
    <source>
        <dbReference type="ARBA" id="ARBA00023136"/>
    </source>
</evidence>
<reference evidence="11 12" key="1">
    <citation type="submission" date="2016-03" db="EMBL/GenBank/DDBJ databases">
        <title>Comparative genomics of Pseudogymnoascus destructans, the fungus causing white-nose syndrome of bats.</title>
        <authorList>
            <person name="Palmer J.M."/>
            <person name="Drees K.P."/>
            <person name="Foster J.T."/>
            <person name="Lindner D.L."/>
        </authorList>
    </citation>
    <scope>NUCLEOTIDE SEQUENCE [LARGE SCALE GENOMIC DNA]</scope>
    <source>
        <strain evidence="11 12">UAMH 10579</strain>
    </source>
</reference>
<dbReference type="InterPro" id="IPR011701">
    <property type="entry name" value="MFS"/>
</dbReference>
<evidence type="ECO:0000313" key="11">
    <source>
        <dbReference type="EMBL" id="OBT91484.1"/>
    </source>
</evidence>
<feature type="transmembrane region" description="Helical" evidence="9">
    <location>
        <begin position="68"/>
        <end position="87"/>
    </location>
</feature>
<proteinExistence type="inferred from homology"/>
<feature type="transmembrane region" description="Helical" evidence="9">
    <location>
        <begin position="163"/>
        <end position="185"/>
    </location>
</feature>
<feature type="transmembrane region" description="Helical" evidence="9">
    <location>
        <begin position="279"/>
        <end position="302"/>
    </location>
</feature>
<protein>
    <submittedName>
        <fullName evidence="11">Siderophore transporter</fullName>
    </submittedName>
</protein>
<feature type="transmembrane region" description="Helical" evidence="9">
    <location>
        <begin position="197"/>
        <end position="221"/>
    </location>
</feature>
<dbReference type="Gene3D" id="1.20.1250.20">
    <property type="entry name" value="MFS general substrate transporter like domains"/>
    <property type="match status" value="2"/>
</dbReference>
<evidence type="ECO:0000256" key="4">
    <source>
        <dbReference type="ARBA" id="ARBA00022692"/>
    </source>
</evidence>
<dbReference type="Proteomes" id="UP000091956">
    <property type="component" value="Unassembled WGS sequence"/>
</dbReference>
<dbReference type="OrthoDB" id="2241241at2759"/>
<keyword evidence="6" id="KW-0406">Ion transport</keyword>
<feature type="transmembrane region" description="Helical" evidence="9">
    <location>
        <begin position="563"/>
        <end position="581"/>
    </location>
</feature>
<evidence type="ECO:0000256" key="9">
    <source>
        <dbReference type="SAM" id="Phobius"/>
    </source>
</evidence>
<comment type="similarity">
    <text evidence="2">Belongs to the major facilitator superfamily.</text>
</comment>
<evidence type="ECO:0000256" key="5">
    <source>
        <dbReference type="ARBA" id="ARBA00022989"/>
    </source>
</evidence>
<keyword evidence="7 9" id="KW-0472">Membrane</keyword>
<organism evidence="11 12">
    <name type="scientific">Pseudogymnoascus verrucosus</name>
    <dbReference type="NCBI Taxonomy" id="342668"/>
    <lineage>
        <taxon>Eukaryota</taxon>
        <taxon>Fungi</taxon>
        <taxon>Dikarya</taxon>
        <taxon>Ascomycota</taxon>
        <taxon>Pezizomycotina</taxon>
        <taxon>Leotiomycetes</taxon>
        <taxon>Thelebolales</taxon>
        <taxon>Thelebolaceae</taxon>
        <taxon>Pseudogymnoascus</taxon>
    </lineage>
</organism>